<reference evidence="1 2" key="2">
    <citation type="submission" date="2016-06" db="EMBL/GenBank/DDBJ databases">
        <title>Pedobacter psychrophilus sp. nov., isolated from Antarctic fragmentary rock.</title>
        <authorList>
            <person name="Svec P."/>
        </authorList>
    </citation>
    <scope>NUCLEOTIDE SEQUENCE [LARGE SCALE GENOMIC DNA]</scope>
    <source>
        <strain evidence="1 2">CCM 8644</strain>
    </source>
</reference>
<dbReference type="OrthoDB" id="9204584at2"/>
<gene>
    <name evidence="1" type="ORF">A5893_14460</name>
</gene>
<evidence type="ECO:0000313" key="1">
    <source>
        <dbReference type="EMBL" id="OAQ38611.1"/>
    </source>
</evidence>
<protein>
    <recommendedName>
        <fullName evidence="3">Glycosyl transferase family 2</fullName>
    </recommendedName>
</protein>
<sequence length="294" mass="34474">MKICILTQTAVDLSDFYKTFFKGYDLFFVTFKEKNRKAIDFLPSSTWSDGRNRLWEEVKGKYDYYLFIDDDLEFFKAKFAIYPYLHLAYQKYIGKETINCYKNCDSSFFFNELNSIIKKNKPEILSVRNLNNLINQSLDRAFLRNGSFFRPLGWFDAQFTLFSNYAAERLLPYDTIVSGWASAQILIYLISFHVFQYKAISLNSIGVNNSFHSGPYVADYKSNLDCKNMIDKICEATGRDFSDLFDTQSNHVNLFYGKKYIMNANPNINLNYQKNFMGELNGLESLMINNRLKF</sequence>
<dbReference type="STRING" id="1826909.A5893_14460"/>
<accession>A0A179DC41</accession>
<dbReference type="RefSeq" id="WP_068823383.1">
    <property type="nucleotide sequence ID" value="NZ_LWHJ01000030.1"/>
</dbReference>
<dbReference type="Proteomes" id="UP000078459">
    <property type="component" value="Unassembled WGS sequence"/>
</dbReference>
<proteinExistence type="predicted"/>
<dbReference type="AlphaFoldDB" id="A0A179DC41"/>
<name>A0A179DC41_9SPHI</name>
<dbReference type="EMBL" id="LWHJ01000030">
    <property type="protein sequence ID" value="OAQ38611.1"/>
    <property type="molecule type" value="Genomic_DNA"/>
</dbReference>
<keyword evidence="2" id="KW-1185">Reference proteome</keyword>
<evidence type="ECO:0008006" key="3">
    <source>
        <dbReference type="Google" id="ProtNLM"/>
    </source>
</evidence>
<comment type="caution">
    <text evidence="1">The sequence shown here is derived from an EMBL/GenBank/DDBJ whole genome shotgun (WGS) entry which is preliminary data.</text>
</comment>
<evidence type="ECO:0000313" key="2">
    <source>
        <dbReference type="Proteomes" id="UP000078459"/>
    </source>
</evidence>
<reference evidence="1 2" key="1">
    <citation type="submission" date="2016-04" db="EMBL/GenBank/DDBJ databases">
        <authorList>
            <person name="Evans L.H."/>
            <person name="Alamgir A."/>
            <person name="Owens N."/>
            <person name="Weber N.D."/>
            <person name="Virtaneva K."/>
            <person name="Barbian K."/>
            <person name="Babar A."/>
            <person name="Rosenke K."/>
        </authorList>
    </citation>
    <scope>NUCLEOTIDE SEQUENCE [LARGE SCALE GENOMIC DNA]</scope>
    <source>
        <strain evidence="1 2">CCM 8644</strain>
    </source>
</reference>
<organism evidence="1 2">
    <name type="scientific">Pedobacter psychrophilus</name>
    <dbReference type="NCBI Taxonomy" id="1826909"/>
    <lineage>
        <taxon>Bacteria</taxon>
        <taxon>Pseudomonadati</taxon>
        <taxon>Bacteroidota</taxon>
        <taxon>Sphingobacteriia</taxon>
        <taxon>Sphingobacteriales</taxon>
        <taxon>Sphingobacteriaceae</taxon>
        <taxon>Pedobacter</taxon>
    </lineage>
</organism>